<feature type="compositionally biased region" description="Polar residues" evidence="1">
    <location>
        <begin position="203"/>
        <end position="212"/>
    </location>
</feature>
<dbReference type="AlphaFoldDB" id="A0A922LMD4"/>
<dbReference type="Proteomes" id="UP000471633">
    <property type="component" value="Unassembled WGS sequence"/>
</dbReference>
<feature type="region of interest" description="Disordered" evidence="1">
    <location>
        <begin position="179"/>
        <end position="212"/>
    </location>
</feature>
<dbReference type="GO" id="GO:0005814">
    <property type="term" value="C:centriole"/>
    <property type="evidence" value="ECO:0007669"/>
    <property type="project" value="InterPro"/>
</dbReference>
<dbReference type="GO" id="GO:0032053">
    <property type="term" value="P:ciliary basal body organization"/>
    <property type="evidence" value="ECO:0007669"/>
    <property type="project" value="TreeGrafter"/>
</dbReference>
<dbReference type="InterPro" id="IPR033207">
    <property type="entry name" value="CCP110"/>
</dbReference>
<dbReference type="CTD" id="24597135"/>
<dbReference type="RefSeq" id="XP_051070272.1">
    <property type="nucleotide sequence ID" value="XM_051218651.1"/>
</dbReference>
<protein>
    <recommendedName>
        <fullName evidence="4">Rac guanyl-nucleotide exchange factor</fullName>
    </recommendedName>
</protein>
<keyword evidence="3" id="KW-1185">Reference proteome</keyword>
<dbReference type="EMBL" id="AMPZ03000002">
    <property type="protein sequence ID" value="KAH9589722.1"/>
    <property type="molecule type" value="Genomic_DNA"/>
</dbReference>
<organism evidence="2 3">
    <name type="scientific">Schistosoma haematobium</name>
    <name type="common">Blood fluke</name>
    <dbReference type="NCBI Taxonomy" id="6185"/>
    <lineage>
        <taxon>Eukaryota</taxon>
        <taxon>Metazoa</taxon>
        <taxon>Spiralia</taxon>
        <taxon>Lophotrochozoa</taxon>
        <taxon>Platyhelminthes</taxon>
        <taxon>Trematoda</taxon>
        <taxon>Digenea</taxon>
        <taxon>Strigeidida</taxon>
        <taxon>Schistosomatoidea</taxon>
        <taxon>Schistosomatidae</taxon>
        <taxon>Schistosoma</taxon>
    </lineage>
</organism>
<comment type="caution">
    <text evidence="2">The sequence shown here is derived from an EMBL/GenBank/DDBJ whole genome shotgun (WGS) entry which is preliminary data.</text>
</comment>
<name>A0A922LMD4_SCHHA</name>
<sequence>MFQFFRNALDTQNEELKMLHNEVTELERVNSEILDFVHKNGRLPEIVSRPICILPLKINERENLELASNKDDIGVYRGSESNHGDKHQQLETVTRKSPNSSVITDVISKNAEELSRGLMSLGLESSKSNHIVDHIQKNMDHVVNTDTTAYESQLAFDKKTTCLTPQRGIDSPISEIVDVSDHNESPANPECSSDDSNQSQNDGQPQYSFPPTISTVTYELRRRELLRANQRIALNPSYSLNNSTEGLTGHINYHQSMPSSLSAQLPSSECRAICIPDNNHSLHYFNSNPNTTMSLSDSVLRYCVPEKSNTDETNTNGHSLSCPCGNPQSCPLSEQKIERLCKNPGIIHGFTVLSAVFRGRLTRQLLATRKVHDLIRTVKDMAKLILSIRLDQKNISFQSEFISTNKTTHQLTNNELLLLESKLLIQLYNILNEIHEIFFKWSITKQISLICNSNLSSYKMDYSFTKLTNQTSTNSLRILRQLQPHQVNSLPKSKQINNNANGEEKKSNISIISNKRNPYHSINNNNNNNNKLINKFSPKQQLTHNLNKNQLKNNQKECYKQQSILNTFIQSNINNSIYYKLINKNNQYITRSISANNTFNNKVNRSSSIRKNYINRTKSIKPKIIRHFSNKIDLIQYNNNNTSTIDSLNSNNKNDPLNITVNSELEIDSKNDQYTSTLKSTNISTDINSFANIKTIHTEKCHETVIEEKRLSTSSKQVNSSTLSQCETNSHAPLIINDNNNTSVQRCFPVKRRILSRKLQNDYSNTPIHVSTQNNSSNSTCNNYNNDVSFLIQDNQ</sequence>
<reference evidence="2" key="2">
    <citation type="journal article" date="2019" name="Gigascience">
        <title>High-quality Schistosoma haematobium genome achieved by single-molecule and long-range sequencing.</title>
        <authorList>
            <person name="Stroehlein A.J."/>
            <person name="Korhonen P.K."/>
            <person name="Chong T.M."/>
            <person name="Lim Y.L."/>
            <person name="Chan K.G."/>
            <person name="Webster B."/>
            <person name="Rollinson D."/>
            <person name="Brindley P.J."/>
            <person name="Gasser R.B."/>
            <person name="Young N.D."/>
        </authorList>
    </citation>
    <scope>NUCLEOTIDE SEQUENCE</scope>
</reference>
<gene>
    <name evidence="2" type="ORF">MS3_00010290</name>
</gene>
<dbReference type="GO" id="GO:0007099">
    <property type="term" value="P:centriole replication"/>
    <property type="evidence" value="ECO:0007669"/>
    <property type="project" value="InterPro"/>
</dbReference>
<dbReference type="GO" id="GO:0032465">
    <property type="term" value="P:regulation of cytokinesis"/>
    <property type="evidence" value="ECO:0007669"/>
    <property type="project" value="InterPro"/>
</dbReference>
<evidence type="ECO:0000313" key="3">
    <source>
        <dbReference type="Proteomes" id="UP000471633"/>
    </source>
</evidence>
<reference evidence="2" key="3">
    <citation type="submission" date="2021-06" db="EMBL/GenBank/DDBJ databases">
        <title>Chromosome-level genome assembly for S. haematobium.</title>
        <authorList>
            <person name="Stroehlein A.J."/>
        </authorList>
    </citation>
    <scope>NUCLEOTIDE SEQUENCE</scope>
</reference>
<evidence type="ECO:0008006" key="4">
    <source>
        <dbReference type="Google" id="ProtNLM"/>
    </source>
</evidence>
<accession>A0A922LMD4</accession>
<dbReference type="PANTHER" id="PTHR13594">
    <property type="entry name" value="CENTRIOLAR COILED-COIL PROTEIN OF 110 KDA"/>
    <property type="match status" value="1"/>
</dbReference>
<dbReference type="PANTHER" id="PTHR13594:SF1">
    <property type="entry name" value="CENTRIOLAR COILED-COIL PROTEIN OF 110 KDA"/>
    <property type="match status" value="1"/>
</dbReference>
<reference evidence="2" key="4">
    <citation type="journal article" date="2022" name="PLoS Pathog.">
        <title>Chromosome-level genome of Schistosoma haematobium underpins genome-wide explorations of molecular variation.</title>
        <authorList>
            <person name="Stroehlein A.J."/>
            <person name="Korhonen P.K."/>
            <person name="Lee V.V."/>
            <person name="Ralph S.A."/>
            <person name="Mentink-Kane M."/>
            <person name="You H."/>
            <person name="McManus D.P."/>
            <person name="Tchuente L.T."/>
            <person name="Stothard J.R."/>
            <person name="Kaur P."/>
            <person name="Dudchenko O."/>
            <person name="Aiden E.L."/>
            <person name="Yang B."/>
            <person name="Yang H."/>
            <person name="Emery A.M."/>
            <person name="Webster B.L."/>
            <person name="Brindley P.J."/>
            <person name="Rollinson D."/>
            <person name="Chang B.C.H."/>
            <person name="Gasser R.B."/>
            <person name="Young N.D."/>
        </authorList>
    </citation>
    <scope>NUCLEOTIDE SEQUENCE</scope>
</reference>
<reference evidence="2" key="1">
    <citation type="journal article" date="2012" name="Nat. Genet.">
        <title>Whole-genome sequence of Schistosoma haematobium.</title>
        <authorList>
            <person name="Young N.D."/>
            <person name="Jex A.R."/>
            <person name="Li B."/>
            <person name="Liu S."/>
            <person name="Yang L."/>
            <person name="Xiong Z."/>
            <person name="Li Y."/>
            <person name="Cantacessi C."/>
            <person name="Hall R.S."/>
            <person name="Xu X."/>
            <person name="Chen F."/>
            <person name="Wu X."/>
            <person name="Zerlotini A."/>
            <person name="Oliveira G."/>
            <person name="Hofmann A."/>
            <person name="Zhang G."/>
            <person name="Fang X."/>
            <person name="Kang Y."/>
            <person name="Campbell B.E."/>
            <person name="Loukas A."/>
            <person name="Ranganathan S."/>
            <person name="Rollinson D."/>
            <person name="Rinaldi G."/>
            <person name="Brindley P.J."/>
            <person name="Yang H."/>
            <person name="Wang J."/>
            <person name="Wang J."/>
            <person name="Gasser R.B."/>
        </authorList>
    </citation>
    <scope>NUCLEOTIDE SEQUENCE</scope>
</reference>
<dbReference type="GO" id="GO:1903723">
    <property type="term" value="P:negative regulation of centriole elongation"/>
    <property type="evidence" value="ECO:0007669"/>
    <property type="project" value="TreeGrafter"/>
</dbReference>
<dbReference type="GeneID" id="24597135"/>
<proteinExistence type="predicted"/>
<evidence type="ECO:0000313" key="2">
    <source>
        <dbReference type="EMBL" id="KAH9589722.1"/>
    </source>
</evidence>
<evidence type="ECO:0000256" key="1">
    <source>
        <dbReference type="SAM" id="MobiDB-lite"/>
    </source>
</evidence>